<feature type="transmembrane region" description="Helical" evidence="5">
    <location>
        <begin position="60"/>
        <end position="82"/>
    </location>
</feature>
<organism evidence="6 7">
    <name type="scientific">Novosphingobium anseongense</name>
    <dbReference type="NCBI Taxonomy" id="3133436"/>
    <lineage>
        <taxon>Bacteria</taxon>
        <taxon>Pseudomonadati</taxon>
        <taxon>Pseudomonadota</taxon>
        <taxon>Alphaproteobacteria</taxon>
        <taxon>Sphingomonadales</taxon>
        <taxon>Sphingomonadaceae</taxon>
        <taxon>Novosphingobium</taxon>
    </lineage>
</organism>
<sequence>MTGFDIAVLLLVGVGAVTGFLRGFVQEMLALFAWIFALFAIHFLHTPLSHALTPMIGTESGATVLGFALLLLVPYAVVKLVANWLGAKSRNSVLGPIDRVLGFGFGGLKGLIIVVLGFSVLVLGYDTVWGVGGRPDWITQARSYRFINASSEALVKMIAERRNAAAEAAAKEDAEKS</sequence>
<dbReference type="PANTHER" id="PTHR36926">
    <property type="entry name" value="COLICIN V PRODUCTION PROTEIN"/>
    <property type="match status" value="1"/>
</dbReference>
<reference evidence="6 7" key="1">
    <citation type="submission" date="2024-03" db="EMBL/GenBank/DDBJ databases">
        <authorList>
            <person name="Jo J.-H."/>
        </authorList>
    </citation>
    <scope>NUCLEOTIDE SEQUENCE [LARGE SCALE GENOMIC DNA]</scope>
    <source>
        <strain evidence="6 7">PS1R-30</strain>
    </source>
</reference>
<dbReference type="Proteomes" id="UP001361239">
    <property type="component" value="Unassembled WGS sequence"/>
</dbReference>
<evidence type="ECO:0000256" key="1">
    <source>
        <dbReference type="ARBA" id="ARBA00004141"/>
    </source>
</evidence>
<dbReference type="Pfam" id="PF02674">
    <property type="entry name" value="Colicin_V"/>
    <property type="match status" value="1"/>
</dbReference>
<gene>
    <name evidence="6" type="ORF">WG901_04845</name>
</gene>
<evidence type="ECO:0000256" key="3">
    <source>
        <dbReference type="ARBA" id="ARBA00022989"/>
    </source>
</evidence>
<keyword evidence="2 5" id="KW-0812">Transmembrane</keyword>
<keyword evidence="3 5" id="KW-1133">Transmembrane helix</keyword>
<dbReference type="RefSeq" id="WP_339585877.1">
    <property type="nucleotide sequence ID" value="NZ_JBBHJZ010000001.1"/>
</dbReference>
<evidence type="ECO:0000256" key="5">
    <source>
        <dbReference type="SAM" id="Phobius"/>
    </source>
</evidence>
<evidence type="ECO:0000256" key="4">
    <source>
        <dbReference type="ARBA" id="ARBA00023136"/>
    </source>
</evidence>
<feature type="transmembrane region" description="Helical" evidence="5">
    <location>
        <begin position="103"/>
        <end position="125"/>
    </location>
</feature>
<name>A0ABU8RS96_9SPHN</name>
<keyword evidence="7" id="KW-1185">Reference proteome</keyword>
<comment type="caution">
    <text evidence="6">The sequence shown here is derived from an EMBL/GenBank/DDBJ whole genome shotgun (WGS) entry which is preliminary data.</text>
</comment>
<dbReference type="PANTHER" id="PTHR36926:SF1">
    <property type="entry name" value="COLICIN V PRODUCTION PROTEIN"/>
    <property type="match status" value="1"/>
</dbReference>
<proteinExistence type="predicted"/>
<accession>A0ABU8RS96</accession>
<feature type="transmembrane region" description="Helical" evidence="5">
    <location>
        <begin position="6"/>
        <end position="24"/>
    </location>
</feature>
<dbReference type="EMBL" id="JBBHJZ010000001">
    <property type="protein sequence ID" value="MEJ5975950.1"/>
    <property type="molecule type" value="Genomic_DNA"/>
</dbReference>
<protein>
    <submittedName>
        <fullName evidence="6">CvpA family protein</fullName>
    </submittedName>
</protein>
<evidence type="ECO:0000313" key="7">
    <source>
        <dbReference type="Proteomes" id="UP001361239"/>
    </source>
</evidence>
<feature type="transmembrane region" description="Helical" evidence="5">
    <location>
        <begin position="31"/>
        <end position="48"/>
    </location>
</feature>
<dbReference type="InterPro" id="IPR003825">
    <property type="entry name" value="Colicin-V_CvpA"/>
</dbReference>
<dbReference type="InterPro" id="IPR052719">
    <property type="entry name" value="CvpA-like"/>
</dbReference>
<keyword evidence="4 5" id="KW-0472">Membrane</keyword>
<evidence type="ECO:0000256" key="2">
    <source>
        <dbReference type="ARBA" id="ARBA00022692"/>
    </source>
</evidence>
<evidence type="ECO:0000313" key="6">
    <source>
        <dbReference type="EMBL" id="MEJ5975950.1"/>
    </source>
</evidence>
<comment type="subcellular location">
    <subcellularLocation>
        <location evidence="1">Membrane</location>
        <topology evidence="1">Multi-pass membrane protein</topology>
    </subcellularLocation>
</comment>